<evidence type="ECO:0000313" key="1">
    <source>
        <dbReference type="EMBL" id="SDF10553.1"/>
    </source>
</evidence>
<sequence>MFNLVKSTNTYFNMTKSMLEYTKMVLNKVSFDTKLFCKEVKKAFSTLMPEEVEELKLWLEKFIYDKPELKQSLIYLT</sequence>
<organism evidence="1 2">
    <name type="scientific">Cellulophaga baltica</name>
    <dbReference type="NCBI Taxonomy" id="76594"/>
    <lineage>
        <taxon>Bacteria</taxon>
        <taxon>Pseudomonadati</taxon>
        <taxon>Bacteroidota</taxon>
        <taxon>Flavobacteriia</taxon>
        <taxon>Flavobacteriales</taxon>
        <taxon>Flavobacteriaceae</taxon>
        <taxon>Cellulophaga</taxon>
    </lineage>
</organism>
<dbReference type="Proteomes" id="UP000182114">
    <property type="component" value="Unassembled WGS sequence"/>
</dbReference>
<dbReference type="AlphaFoldDB" id="A0A1G7ID47"/>
<dbReference type="eggNOG" id="ENOG5030ZRE">
    <property type="taxonomic scope" value="Bacteria"/>
</dbReference>
<name>A0A1G7ID47_9FLAO</name>
<reference evidence="2" key="1">
    <citation type="submission" date="2016-10" db="EMBL/GenBank/DDBJ databases">
        <authorList>
            <person name="Varghese N."/>
            <person name="Submissions S."/>
        </authorList>
    </citation>
    <scope>NUCLEOTIDE SEQUENCE [LARGE SCALE GENOMIC DNA]</scope>
    <source>
        <strain evidence="2">DSM 24729</strain>
    </source>
</reference>
<gene>
    <name evidence="1" type="ORF">SAMN04487992_107171</name>
</gene>
<dbReference type="EMBL" id="FNBD01000007">
    <property type="protein sequence ID" value="SDF10553.1"/>
    <property type="molecule type" value="Genomic_DNA"/>
</dbReference>
<proteinExistence type="predicted"/>
<keyword evidence="2" id="KW-1185">Reference proteome</keyword>
<protein>
    <submittedName>
        <fullName evidence="1">Uncharacterized protein</fullName>
    </submittedName>
</protein>
<accession>A0A1G7ID47</accession>
<evidence type="ECO:0000313" key="2">
    <source>
        <dbReference type="Proteomes" id="UP000182114"/>
    </source>
</evidence>